<dbReference type="InterPro" id="IPR005302">
    <property type="entry name" value="MoCF_Sase_C"/>
</dbReference>
<organism evidence="3 4">
    <name type="scientific">Hansschlegelia zhihuaiae</name>
    <dbReference type="NCBI Taxonomy" id="405005"/>
    <lineage>
        <taxon>Bacteria</taxon>
        <taxon>Pseudomonadati</taxon>
        <taxon>Pseudomonadota</taxon>
        <taxon>Alphaproteobacteria</taxon>
        <taxon>Hyphomicrobiales</taxon>
        <taxon>Methylopilaceae</taxon>
        <taxon>Hansschlegelia</taxon>
    </lineage>
</organism>
<dbReference type="RefSeq" id="WP_128778834.1">
    <property type="nucleotide sequence ID" value="NZ_RYFI01000020.1"/>
</dbReference>
<feature type="domain" description="MOSC" evidence="2">
    <location>
        <begin position="63"/>
        <end position="202"/>
    </location>
</feature>
<dbReference type="Gene3D" id="2.40.33.20">
    <property type="entry name" value="PK beta-barrel domain-like"/>
    <property type="match status" value="1"/>
</dbReference>
<dbReference type="InterPro" id="IPR052716">
    <property type="entry name" value="MOSC_domain"/>
</dbReference>
<reference evidence="3 4" key="1">
    <citation type="submission" date="2018-12" db="EMBL/GenBank/DDBJ databases">
        <title>bacterium Hansschlegelia zhihuaiae S113.</title>
        <authorList>
            <person name="He J."/>
        </authorList>
    </citation>
    <scope>NUCLEOTIDE SEQUENCE [LARGE SCALE GENOMIC DNA]</scope>
    <source>
        <strain evidence="3 4">S 113</strain>
    </source>
</reference>
<gene>
    <name evidence="3" type="ORF">EK403_17910</name>
</gene>
<comment type="caution">
    <text evidence="3">The sequence shown here is derived from an EMBL/GenBank/DDBJ whole genome shotgun (WGS) entry which is preliminary data.</text>
</comment>
<dbReference type="InterPro" id="IPR011037">
    <property type="entry name" value="Pyrv_Knase-like_insert_dom_sf"/>
</dbReference>
<dbReference type="EMBL" id="RYFI01000020">
    <property type="protein sequence ID" value="RXF69859.1"/>
    <property type="molecule type" value="Genomic_DNA"/>
</dbReference>
<dbReference type="OrthoDB" id="1550913at2"/>
<feature type="region of interest" description="Disordered" evidence="1">
    <location>
        <begin position="1"/>
        <end position="21"/>
    </location>
</feature>
<proteinExistence type="predicted"/>
<feature type="compositionally biased region" description="Basic and acidic residues" evidence="1">
    <location>
        <begin position="1"/>
        <end position="11"/>
    </location>
</feature>
<dbReference type="AlphaFoldDB" id="A0A4Q0MAM8"/>
<dbReference type="GO" id="GO:0030170">
    <property type="term" value="F:pyridoxal phosphate binding"/>
    <property type="evidence" value="ECO:0007669"/>
    <property type="project" value="InterPro"/>
</dbReference>
<dbReference type="Pfam" id="PF03473">
    <property type="entry name" value="MOSC"/>
    <property type="match status" value="1"/>
</dbReference>
<sequence>MRDDETRREALAEPQATRPAPKMVEAFEHAAGSIARGVPGGATGFRGVLLHIHVAPAASYEMEELREAECVAGRGIVGDRYFDGTGTYSPKPDTREVTLIEQEALDALARNDPPLQGGAIALAPGDHRRNLTVRGVPLNHLVGRRFRAGEVILRGGRLNFPCKYLEELLGLPVYLPLYNRSGLNCGIESGGVIRPGDAIELLDDADA</sequence>
<name>A0A4Q0MAM8_9HYPH</name>
<evidence type="ECO:0000256" key="1">
    <source>
        <dbReference type="SAM" id="MobiDB-lite"/>
    </source>
</evidence>
<keyword evidence="4" id="KW-1185">Reference proteome</keyword>
<dbReference type="PANTHER" id="PTHR36930:SF1">
    <property type="entry name" value="MOSC DOMAIN-CONTAINING PROTEIN"/>
    <property type="match status" value="1"/>
</dbReference>
<evidence type="ECO:0000259" key="2">
    <source>
        <dbReference type="PROSITE" id="PS51340"/>
    </source>
</evidence>
<protein>
    <submittedName>
        <fullName evidence="3">MOSC domain-containing protein</fullName>
    </submittedName>
</protein>
<dbReference type="Proteomes" id="UP000289708">
    <property type="component" value="Unassembled WGS sequence"/>
</dbReference>
<dbReference type="SUPFAM" id="SSF50800">
    <property type="entry name" value="PK beta-barrel domain-like"/>
    <property type="match status" value="1"/>
</dbReference>
<evidence type="ECO:0000313" key="3">
    <source>
        <dbReference type="EMBL" id="RXF69859.1"/>
    </source>
</evidence>
<dbReference type="PANTHER" id="PTHR36930">
    <property type="entry name" value="METAL-SULFUR CLUSTER BIOSYNTHESIS PROTEINS YUAD-RELATED"/>
    <property type="match status" value="1"/>
</dbReference>
<dbReference type="PROSITE" id="PS51340">
    <property type="entry name" value="MOSC"/>
    <property type="match status" value="1"/>
</dbReference>
<dbReference type="GO" id="GO:0003824">
    <property type="term" value="F:catalytic activity"/>
    <property type="evidence" value="ECO:0007669"/>
    <property type="project" value="InterPro"/>
</dbReference>
<evidence type="ECO:0000313" key="4">
    <source>
        <dbReference type="Proteomes" id="UP000289708"/>
    </source>
</evidence>
<dbReference type="GO" id="GO:0030151">
    <property type="term" value="F:molybdenum ion binding"/>
    <property type="evidence" value="ECO:0007669"/>
    <property type="project" value="InterPro"/>
</dbReference>
<accession>A0A4Q0MAM8</accession>